<reference evidence="4" key="1">
    <citation type="submission" date="2016-11" db="EMBL/GenBank/DDBJ databases">
        <authorList>
            <person name="Varghese N."/>
            <person name="Submissions S."/>
        </authorList>
    </citation>
    <scope>NUCLEOTIDE SEQUENCE [LARGE SCALE GENOMIC DNA]</scope>
    <source>
        <strain evidence="4">DSM 9756</strain>
    </source>
</reference>
<evidence type="ECO:0000313" key="4">
    <source>
        <dbReference type="Proteomes" id="UP000184076"/>
    </source>
</evidence>
<protein>
    <submittedName>
        <fullName evidence="3">Addiction module antidote protein, HigA family</fullName>
    </submittedName>
</protein>
<keyword evidence="4" id="KW-1185">Reference proteome</keyword>
<evidence type="ECO:0000256" key="1">
    <source>
        <dbReference type="ARBA" id="ARBA00023125"/>
    </source>
</evidence>
<dbReference type="PANTHER" id="PTHR36924:SF1">
    <property type="entry name" value="ANTITOXIN HIGA-1"/>
    <property type="match status" value="1"/>
</dbReference>
<dbReference type="RefSeq" id="WP_073035967.1">
    <property type="nucleotide sequence ID" value="NZ_FQVB01000003.1"/>
</dbReference>
<dbReference type="NCBIfam" id="TIGR02607">
    <property type="entry name" value="antidote_HigA"/>
    <property type="match status" value="1"/>
</dbReference>
<evidence type="ECO:0000313" key="3">
    <source>
        <dbReference type="EMBL" id="SHE32985.1"/>
    </source>
</evidence>
<dbReference type="CDD" id="cd00093">
    <property type="entry name" value="HTH_XRE"/>
    <property type="match status" value="1"/>
</dbReference>
<dbReference type="AlphaFoldDB" id="A0A1M4SLC1"/>
<dbReference type="PANTHER" id="PTHR36924">
    <property type="entry name" value="ANTITOXIN HIGA-1"/>
    <property type="match status" value="1"/>
</dbReference>
<evidence type="ECO:0000259" key="2">
    <source>
        <dbReference type="PROSITE" id="PS50943"/>
    </source>
</evidence>
<sequence>MRMHNPPHPGEIIRSQCLDPLGLTVTKAAEALGATRKTLSTLLNGRAGISPEMVLRLSKVFGRTPEGWLRLQVRCDLRKAQQSVDVSKLRRIEAA</sequence>
<dbReference type="InterPro" id="IPR010982">
    <property type="entry name" value="Lambda_DNA-bd_dom_sf"/>
</dbReference>
<dbReference type="Proteomes" id="UP000184076">
    <property type="component" value="Unassembled WGS sequence"/>
</dbReference>
<dbReference type="Gene3D" id="1.10.260.40">
    <property type="entry name" value="lambda repressor-like DNA-binding domains"/>
    <property type="match status" value="1"/>
</dbReference>
<dbReference type="STRING" id="1121391.SAMN02745206_00128"/>
<dbReference type="SUPFAM" id="SSF47413">
    <property type="entry name" value="lambda repressor-like DNA-binding domains"/>
    <property type="match status" value="1"/>
</dbReference>
<dbReference type="GO" id="GO:0003677">
    <property type="term" value="F:DNA binding"/>
    <property type="evidence" value="ECO:0007669"/>
    <property type="project" value="UniProtKB-KW"/>
</dbReference>
<dbReference type="SMART" id="SM00530">
    <property type="entry name" value="HTH_XRE"/>
    <property type="match status" value="1"/>
</dbReference>
<name>A0A1M4SLC1_9BACT</name>
<accession>A0A1M4SLC1</accession>
<proteinExistence type="predicted"/>
<dbReference type="Pfam" id="PF01381">
    <property type="entry name" value="HTH_3"/>
    <property type="match status" value="1"/>
</dbReference>
<dbReference type="PROSITE" id="PS50943">
    <property type="entry name" value="HTH_CROC1"/>
    <property type="match status" value="1"/>
</dbReference>
<organism evidence="3 4">
    <name type="scientific">Desulfacinum infernum DSM 9756</name>
    <dbReference type="NCBI Taxonomy" id="1121391"/>
    <lineage>
        <taxon>Bacteria</taxon>
        <taxon>Pseudomonadati</taxon>
        <taxon>Thermodesulfobacteriota</taxon>
        <taxon>Syntrophobacteria</taxon>
        <taxon>Syntrophobacterales</taxon>
        <taxon>Syntrophobacteraceae</taxon>
        <taxon>Desulfacinum</taxon>
    </lineage>
</organism>
<gene>
    <name evidence="3" type="ORF">SAMN02745206_00128</name>
</gene>
<keyword evidence="1" id="KW-0238">DNA-binding</keyword>
<dbReference type="OrthoDB" id="9798100at2"/>
<dbReference type="InterPro" id="IPR013430">
    <property type="entry name" value="Toxin_antidote_HigA"/>
</dbReference>
<dbReference type="EMBL" id="FQVB01000003">
    <property type="protein sequence ID" value="SHE32985.1"/>
    <property type="molecule type" value="Genomic_DNA"/>
</dbReference>
<feature type="domain" description="HTH cro/C1-type" evidence="2">
    <location>
        <begin position="21"/>
        <end position="68"/>
    </location>
</feature>
<dbReference type="InterPro" id="IPR001387">
    <property type="entry name" value="Cro/C1-type_HTH"/>
</dbReference>